<dbReference type="RefSeq" id="XP_033662076.1">
    <property type="nucleotide sequence ID" value="XM_033814191.1"/>
</dbReference>
<sequence length="268" mass="30437">MIKGCTWDRWEREIRLRLNSLRRASKAGRSTANSRQCRRLVPSTVEGITDILSMGRNTEITIVDRNGEERERGEIVADHDRAERGPQYANQDYLRDLPTAYLNPADQGSTNDEGRDDLHDPDNQTEDEDFDGEDDDDSPADLDSLSQSIHRLRDIYEAMDLESRRSSSACHQLAAQLRAQREAQAREIQGLRDEIARYDEANRHEEAAPDQINTASTASSQPDLEPRPPKRRSIVVSPHTRFSQIRGHSHERSLERQPTPPTNSTDGS</sequence>
<evidence type="ECO:0000313" key="3">
    <source>
        <dbReference type="Proteomes" id="UP000799537"/>
    </source>
</evidence>
<name>A0A6A6C261_ZASCE</name>
<evidence type="ECO:0000313" key="2">
    <source>
        <dbReference type="EMBL" id="KAF2161187.1"/>
    </source>
</evidence>
<feature type="compositionally biased region" description="Polar residues" evidence="1">
    <location>
        <begin position="211"/>
        <end position="222"/>
    </location>
</feature>
<dbReference type="Proteomes" id="UP000799537">
    <property type="component" value="Unassembled WGS sequence"/>
</dbReference>
<dbReference type="EMBL" id="ML993621">
    <property type="protein sequence ID" value="KAF2161187.1"/>
    <property type="molecule type" value="Genomic_DNA"/>
</dbReference>
<keyword evidence="3" id="KW-1185">Reference proteome</keyword>
<feature type="compositionally biased region" description="Acidic residues" evidence="1">
    <location>
        <begin position="123"/>
        <end position="140"/>
    </location>
</feature>
<reference evidence="2" key="1">
    <citation type="journal article" date="2020" name="Stud. Mycol.">
        <title>101 Dothideomycetes genomes: a test case for predicting lifestyles and emergence of pathogens.</title>
        <authorList>
            <person name="Haridas S."/>
            <person name="Albert R."/>
            <person name="Binder M."/>
            <person name="Bloem J."/>
            <person name="Labutti K."/>
            <person name="Salamov A."/>
            <person name="Andreopoulos B."/>
            <person name="Baker S."/>
            <person name="Barry K."/>
            <person name="Bills G."/>
            <person name="Bluhm B."/>
            <person name="Cannon C."/>
            <person name="Castanera R."/>
            <person name="Culley D."/>
            <person name="Daum C."/>
            <person name="Ezra D."/>
            <person name="Gonzalez J."/>
            <person name="Henrissat B."/>
            <person name="Kuo A."/>
            <person name="Liang C."/>
            <person name="Lipzen A."/>
            <person name="Lutzoni F."/>
            <person name="Magnuson J."/>
            <person name="Mondo S."/>
            <person name="Nolan M."/>
            <person name="Ohm R."/>
            <person name="Pangilinan J."/>
            <person name="Park H.-J."/>
            <person name="Ramirez L."/>
            <person name="Alfaro M."/>
            <person name="Sun H."/>
            <person name="Tritt A."/>
            <person name="Yoshinaga Y."/>
            <person name="Zwiers L.-H."/>
            <person name="Turgeon B."/>
            <person name="Goodwin S."/>
            <person name="Spatafora J."/>
            <person name="Crous P."/>
            <person name="Grigoriev I."/>
        </authorList>
    </citation>
    <scope>NUCLEOTIDE SEQUENCE</scope>
    <source>
        <strain evidence="2">ATCC 36951</strain>
    </source>
</reference>
<feature type="compositionally biased region" description="Basic and acidic residues" evidence="1">
    <location>
        <begin position="112"/>
        <end position="122"/>
    </location>
</feature>
<protein>
    <submittedName>
        <fullName evidence="2">Uncharacterized protein</fullName>
    </submittedName>
</protein>
<gene>
    <name evidence="2" type="ORF">M409DRAFT_59438</name>
</gene>
<dbReference type="AlphaFoldDB" id="A0A6A6C261"/>
<accession>A0A6A6C261</accession>
<proteinExistence type="predicted"/>
<evidence type="ECO:0000256" key="1">
    <source>
        <dbReference type="SAM" id="MobiDB-lite"/>
    </source>
</evidence>
<dbReference type="GeneID" id="54567463"/>
<organism evidence="2 3">
    <name type="scientific">Zasmidium cellare ATCC 36951</name>
    <dbReference type="NCBI Taxonomy" id="1080233"/>
    <lineage>
        <taxon>Eukaryota</taxon>
        <taxon>Fungi</taxon>
        <taxon>Dikarya</taxon>
        <taxon>Ascomycota</taxon>
        <taxon>Pezizomycotina</taxon>
        <taxon>Dothideomycetes</taxon>
        <taxon>Dothideomycetidae</taxon>
        <taxon>Mycosphaerellales</taxon>
        <taxon>Mycosphaerellaceae</taxon>
        <taxon>Zasmidium</taxon>
    </lineage>
</organism>
<feature type="region of interest" description="Disordered" evidence="1">
    <location>
        <begin position="203"/>
        <end position="268"/>
    </location>
</feature>
<feature type="region of interest" description="Disordered" evidence="1">
    <location>
        <begin position="100"/>
        <end position="146"/>
    </location>
</feature>